<evidence type="ECO:0000256" key="5">
    <source>
        <dbReference type="HAMAP-Rule" id="MF_00182"/>
    </source>
</evidence>
<dbReference type="GeneID" id="301324165"/>
<dbReference type="RefSeq" id="WP_187011539.1">
    <property type="nucleotide sequence ID" value="NZ_JACRWG010000002.1"/>
</dbReference>
<dbReference type="PANTHER" id="PTHR11138:SF5">
    <property type="entry name" value="METHIONYL-TRNA FORMYLTRANSFERASE, MITOCHONDRIAL"/>
    <property type="match status" value="1"/>
</dbReference>
<evidence type="ECO:0000256" key="2">
    <source>
        <dbReference type="ARBA" id="ARBA00012261"/>
    </source>
</evidence>
<gene>
    <name evidence="5" type="primary">fmt</name>
    <name evidence="8" type="ORF">H8909_01240</name>
</gene>
<evidence type="ECO:0000259" key="6">
    <source>
        <dbReference type="Pfam" id="PF00551"/>
    </source>
</evidence>
<evidence type="ECO:0000313" key="9">
    <source>
        <dbReference type="Proteomes" id="UP000603474"/>
    </source>
</evidence>
<evidence type="ECO:0000256" key="1">
    <source>
        <dbReference type="ARBA" id="ARBA00010699"/>
    </source>
</evidence>
<dbReference type="EMBL" id="JACRWG010000002">
    <property type="protein sequence ID" value="MBC6008888.1"/>
    <property type="molecule type" value="Genomic_DNA"/>
</dbReference>
<dbReference type="Pfam" id="PF02911">
    <property type="entry name" value="Formyl_trans_C"/>
    <property type="match status" value="1"/>
</dbReference>
<dbReference type="InterPro" id="IPR005793">
    <property type="entry name" value="Formyl_trans_C"/>
</dbReference>
<dbReference type="Proteomes" id="UP000603474">
    <property type="component" value="Unassembled WGS sequence"/>
</dbReference>
<dbReference type="SUPFAM" id="SSF50486">
    <property type="entry name" value="FMT C-terminal domain-like"/>
    <property type="match status" value="1"/>
</dbReference>
<dbReference type="InterPro" id="IPR044135">
    <property type="entry name" value="Met-tRNA-FMT_C"/>
</dbReference>
<keyword evidence="9" id="KW-1185">Reference proteome</keyword>
<dbReference type="InterPro" id="IPR036477">
    <property type="entry name" value="Formyl_transf_N_sf"/>
</dbReference>
<accession>A0ABR7K844</accession>
<dbReference type="CDD" id="cd08704">
    <property type="entry name" value="Met_tRNA_FMT_C"/>
    <property type="match status" value="1"/>
</dbReference>
<dbReference type="Pfam" id="PF00551">
    <property type="entry name" value="Formyl_trans_N"/>
    <property type="match status" value="1"/>
</dbReference>
<feature type="domain" description="Formyl transferase N-terminal" evidence="6">
    <location>
        <begin position="3"/>
        <end position="178"/>
    </location>
</feature>
<sequence length="316" mass="35607">MSKKIVFMGTASFSLKVLQMLLENKYDVVGVVTQPDRYVGRKKVLTMSDVKQEALKHDIPVLQPERIRNDYQAVLDLKPDLIITAAYGQIVPTAVLEAPRLGCVNVHASLLPLYRGGAPVHRAIIDGRKETGVTIMYMAEKMDAGDIISQKSTPITDDDNLEIVYDRLTDIGAELLKDTLPSIFDETNDRIPQNPDEVVYAPIIKREDERLDWNKTAREIFNHVRGLYPHPGTFTTYNGQVVKIYKGEIHNCPNAKEHHKDEKNGTIVKIFKDAIGVKVEDGVFVITEIQLSGKKRMSVKDYLNGKNIFEVGTQFE</sequence>
<comment type="function">
    <text evidence="5">Attaches a formyl group to the free amino group of methionyl-tRNA(fMet). The formyl group appears to play a dual role in the initiator identity of N-formylmethionyl-tRNA by promoting its recognition by IF2 and preventing the misappropriation of this tRNA by the elongation apparatus.</text>
</comment>
<evidence type="ECO:0000259" key="7">
    <source>
        <dbReference type="Pfam" id="PF02911"/>
    </source>
</evidence>
<feature type="binding site" evidence="5">
    <location>
        <begin position="109"/>
        <end position="112"/>
    </location>
    <ligand>
        <name>(6S)-5,6,7,8-tetrahydrofolate</name>
        <dbReference type="ChEBI" id="CHEBI:57453"/>
    </ligand>
</feature>
<dbReference type="InterPro" id="IPR011034">
    <property type="entry name" value="Formyl_transferase-like_C_sf"/>
</dbReference>
<dbReference type="EC" id="2.1.2.9" evidence="2 5"/>
<comment type="catalytic activity">
    <reaction evidence="5">
        <text>L-methionyl-tRNA(fMet) + (6R)-10-formyltetrahydrofolate = N-formyl-L-methionyl-tRNA(fMet) + (6S)-5,6,7,8-tetrahydrofolate + H(+)</text>
        <dbReference type="Rhea" id="RHEA:24380"/>
        <dbReference type="Rhea" id="RHEA-COMP:9952"/>
        <dbReference type="Rhea" id="RHEA-COMP:9953"/>
        <dbReference type="ChEBI" id="CHEBI:15378"/>
        <dbReference type="ChEBI" id="CHEBI:57453"/>
        <dbReference type="ChEBI" id="CHEBI:78530"/>
        <dbReference type="ChEBI" id="CHEBI:78844"/>
        <dbReference type="ChEBI" id="CHEBI:195366"/>
        <dbReference type="EC" id="2.1.2.9"/>
    </reaction>
</comment>
<proteinExistence type="inferred from homology"/>
<dbReference type="PANTHER" id="PTHR11138">
    <property type="entry name" value="METHIONYL-TRNA FORMYLTRANSFERASE"/>
    <property type="match status" value="1"/>
</dbReference>
<dbReference type="Gene3D" id="3.40.50.12230">
    <property type="match status" value="1"/>
</dbReference>
<evidence type="ECO:0000256" key="4">
    <source>
        <dbReference type="ARBA" id="ARBA00022917"/>
    </source>
</evidence>
<dbReference type="PROSITE" id="PS00373">
    <property type="entry name" value="GART"/>
    <property type="match status" value="1"/>
</dbReference>
<dbReference type="NCBIfam" id="TIGR00460">
    <property type="entry name" value="fmt"/>
    <property type="match status" value="1"/>
</dbReference>
<dbReference type="CDD" id="cd08646">
    <property type="entry name" value="FMT_core_Met-tRNA-FMT_N"/>
    <property type="match status" value="1"/>
</dbReference>
<dbReference type="InterPro" id="IPR041711">
    <property type="entry name" value="Met-tRNA-FMT_N"/>
</dbReference>
<protein>
    <recommendedName>
        <fullName evidence="2 5">Methionyl-tRNA formyltransferase</fullName>
        <ecNumber evidence="2 5">2.1.2.9</ecNumber>
    </recommendedName>
</protein>
<dbReference type="InterPro" id="IPR005794">
    <property type="entry name" value="Fmt"/>
</dbReference>
<dbReference type="GO" id="GO:0004479">
    <property type="term" value="F:methionyl-tRNA formyltransferase activity"/>
    <property type="evidence" value="ECO:0007669"/>
    <property type="project" value="UniProtKB-EC"/>
</dbReference>
<reference evidence="8 9" key="1">
    <citation type="submission" date="2020-08" db="EMBL/GenBank/DDBJ databases">
        <authorList>
            <person name="Liu C."/>
            <person name="Sun Q."/>
        </authorList>
    </citation>
    <scope>NUCLEOTIDE SEQUENCE [LARGE SCALE GENOMIC DNA]</scope>
    <source>
        <strain evidence="8 9">NSJ-22</strain>
    </source>
</reference>
<evidence type="ECO:0000313" key="8">
    <source>
        <dbReference type="EMBL" id="MBC6008888.1"/>
    </source>
</evidence>
<evidence type="ECO:0000256" key="3">
    <source>
        <dbReference type="ARBA" id="ARBA00022679"/>
    </source>
</evidence>
<comment type="caution">
    <text evidence="8">The sequence shown here is derived from an EMBL/GenBank/DDBJ whole genome shotgun (WGS) entry which is preliminary data.</text>
</comment>
<dbReference type="HAMAP" id="MF_00182">
    <property type="entry name" value="Formyl_trans"/>
    <property type="match status" value="1"/>
</dbReference>
<keyword evidence="4 5" id="KW-0648">Protein biosynthesis</keyword>
<comment type="similarity">
    <text evidence="1 5">Belongs to the Fmt family.</text>
</comment>
<dbReference type="InterPro" id="IPR001555">
    <property type="entry name" value="GART_AS"/>
</dbReference>
<dbReference type="SUPFAM" id="SSF53328">
    <property type="entry name" value="Formyltransferase"/>
    <property type="match status" value="1"/>
</dbReference>
<keyword evidence="3 5" id="KW-0808">Transferase</keyword>
<organism evidence="8 9">
    <name type="scientific">Catenibacterium faecis</name>
    <dbReference type="NCBI Taxonomy" id="2764323"/>
    <lineage>
        <taxon>Bacteria</taxon>
        <taxon>Bacillati</taxon>
        <taxon>Bacillota</taxon>
        <taxon>Erysipelotrichia</taxon>
        <taxon>Erysipelotrichales</taxon>
        <taxon>Coprobacillaceae</taxon>
        <taxon>Catenibacterium</taxon>
    </lineage>
</organism>
<dbReference type="InterPro" id="IPR002376">
    <property type="entry name" value="Formyl_transf_N"/>
</dbReference>
<name>A0ABR7K844_9FIRM</name>
<feature type="domain" description="Formyl transferase C-terminal" evidence="7">
    <location>
        <begin position="204"/>
        <end position="307"/>
    </location>
</feature>